<dbReference type="AlphaFoldDB" id="A0AAT9E941"/>
<dbReference type="EMBL" id="AP013063">
    <property type="protein sequence ID" value="BAO33307.1"/>
    <property type="molecule type" value="Genomic_DNA"/>
</dbReference>
<evidence type="ECO:0000313" key="1">
    <source>
        <dbReference type="EMBL" id="BAO33307.1"/>
    </source>
</evidence>
<gene>
    <name evidence="1" type="ORF">SM39_1260</name>
</gene>
<protein>
    <submittedName>
        <fullName evidence="1">Tail fiber</fullName>
    </submittedName>
</protein>
<dbReference type="RefSeq" id="WP_052475411.1">
    <property type="nucleotide sequence ID" value="NZ_AP013063.1"/>
</dbReference>
<dbReference type="SUPFAM" id="SSF52266">
    <property type="entry name" value="SGNH hydrolase"/>
    <property type="match status" value="1"/>
</dbReference>
<sequence length="811" mass="87508">MSVPNQTPYNIYTANGITTVFPYEFMLLTASDLDVSINGASITSGYTVQGVGNPGGGEVVFVTPPAAGATVMNLRKLPIMRTTDYQDNGDLRAVTLDNDFDRLWMAMQQIFLSDSLSLKRPLFGGDYNAFGLGIVGLRDPIYPQDAANKRWVESTYAVPIEEAKEAARQAKAARDEARLIADKFGDVDHAISVAQGAADSAKRSEAESSANADRAEAAASSAMLEAETFDSVAAGLAATTSGQYFRVWQASSTGISFIFYKNNGGAAQELTDYPSGSAIDFISFGQAGDGIAITDPQGRPSFSTVDGNIFAGNLDVVQLPGDGVFWIDPDGYAIELQLKNDDQESAAWLTEQTEKSEVLARQSREAVASRGNNAIRPLAQIIHDLFYGQSFQNGTEGTPRLSSTQPLDNLMFGDSIMPSSPTAAVFTPRNGAALKPLIATCCDANGNALTDSQVAALPPGTIAYGESPVEGCLNSWRRRHLDRLGLSSEPNRLFVGSATGVGGRTIAQLSKGASPELYNRFYTAMTGVKAIADASGKSYQVGCIVHMQGENDYPSATKEYFKTATLQLRNDMYADVAAVTGQARMPAFITYQTGASFTRDERDMAVGMAQIELAEENENWFLAGPTYPYTDKNGHLDSNGYRWFAEKLGEISFRVCELGHDWKPLQPIAAVCRGVDVLLSMHTPAPPLRFAAPYVVNAAQEYADKGFTAIDRFNGSDTPISILSVEIRGLSTIHITLTREPLGTLLIRYADKANHNGNGMVCDSSNGLSESKYVYLPGSGMYPSANIPELVNKYYDLRNWSVAYQITAEEV</sequence>
<dbReference type="InterPro" id="IPR036514">
    <property type="entry name" value="SGNH_hydro_sf"/>
</dbReference>
<reference evidence="1" key="1">
    <citation type="journal article" date="2014" name="Genome Biol. Evol.">
        <title>Genome evolution and plasticity of Serratia marcescens, an important multidrug-resistant nosocomial pathogen.</title>
        <authorList>
            <person name="Iguchi A."/>
            <person name="Nagaya Y."/>
            <person name="Pradel E."/>
            <person name="Ooka T."/>
            <person name="Ogura Y."/>
            <person name="Katsura K."/>
            <person name="Kurokawa K."/>
            <person name="Oshima K."/>
            <person name="Hattori M."/>
            <person name="Parkhill J."/>
            <person name="Sebaihia M."/>
            <person name="Coulthurst S.J."/>
            <person name="Gotoh N."/>
            <person name="Thomson N.R."/>
            <person name="Ewbank J.J."/>
            <person name="Hayashi T."/>
        </authorList>
    </citation>
    <scope>NUCLEOTIDE SEQUENCE</scope>
    <source>
        <strain evidence="1">SM39</strain>
    </source>
</reference>
<dbReference type="GO" id="GO:0016788">
    <property type="term" value="F:hydrolase activity, acting on ester bonds"/>
    <property type="evidence" value="ECO:0007669"/>
    <property type="project" value="UniProtKB-ARBA"/>
</dbReference>
<name>A0AAT9E941_SERMA</name>
<dbReference type="Gene3D" id="3.40.50.1110">
    <property type="entry name" value="SGNH hydrolase"/>
    <property type="match status" value="1"/>
</dbReference>
<organism evidence="1">
    <name type="scientific">Serratia marcescens SM39</name>
    <dbReference type="NCBI Taxonomy" id="1334564"/>
    <lineage>
        <taxon>Bacteria</taxon>
        <taxon>Pseudomonadati</taxon>
        <taxon>Pseudomonadota</taxon>
        <taxon>Gammaproteobacteria</taxon>
        <taxon>Enterobacterales</taxon>
        <taxon>Yersiniaceae</taxon>
        <taxon>Serratia</taxon>
    </lineage>
</organism>
<proteinExistence type="predicted"/>
<dbReference type="KEGG" id="smar:SM39_1260"/>
<accession>A0AAT9E941</accession>